<proteinExistence type="inferred from homology"/>
<dbReference type="Proteomes" id="UP001549076">
    <property type="component" value="Unassembled WGS sequence"/>
</dbReference>
<organism evidence="6 7">
    <name type="scientific">Aquamicrobium terrae</name>
    <dbReference type="NCBI Taxonomy" id="1324945"/>
    <lineage>
        <taxon>Bacteria</taxon>
        <taxon>Pseudomonadati</taxon>
        <taxon>Pseudomonadota</taxon>
        <taxon>Alphaproteobacteria</taxon>
        <taxon>Hyphomicrobiales</taxon>
        <taxon>Phyllobacteriaceae</taxon>
        <taxon>Aquamicrobium</taxon>
    </lineage>
</organism>
<dbReference type="Pfam" id="PF01522">
    <property type="entry name" value="Polysacc_deac_1"/>
    <property type="match status" value="1"/>
</dbReference>
<dbReference type="PANTHER" id="PTHR43123:SF4">
    <property type="entry name" value="POLYSACCHARIDE DEACETYLASE"/>
    <property type="match status" value="1"/>
</dbReference>
<keyword evidence="7" id="KW-1185">Reference proteome</keyword>
<dbReference type="PROSITE" id="PS51677">
    <property type="entry name" value="NODB"/>
    <property type="match status" value="1"/>
</dbReference>
<evidence type="ECO:0000259" key="5">
    <source>
        <dbReference type="PROSITE" id="PS51677"/>
    </source>
</evidence>
<comment type="function">
    <text evidence="1">Is involved in generating a small heat-stable compound (Nod), an acylated oligomer of N-acetylglucosamine, that stimulates mitosis in various plant protoplasts.</text>
</comment>
<evidence type="ECO:0000256" key="3">
    <source>
        <dbReference type="ARBA" id="ARBA00020071"/>
    </source>
</evidence>
<dbReference type="PANTHER" id="PTHR43123">
    <property type="entry name" value="POLYSACCHARIDE DEACETYLASE-RELATED"/>
    <property type="match status" value="1"/>
</dbReference>
<dbReference type="Gene3D" id="3.20.20.370">
    <property type="entry name" value="Glycoside hydrolase/deacetylase"/>
    <property type="match status" value="1"/>
</dbReference>
<accession>A0ABV2N7C9</accession>
<evidence type="ECO:0000256" key="1">
    <source>
        <dbReference type="ARBA" id="ARBA00003236"/>
    </source>
</evidence>
<sequence length="293" mass="33242">MHALDIHAGGTEALLPPGFRWRDQKRIAVFFRVSFEWWSDDHWPGIGPMGNPLKPGVPDLNAVGWAEYGHRRGIFKILDMFDRQSVKATINVSGIMAERYPEIVRQISEAGHDIVAHSYTMDQIPAYLTEEEEREVIERTAGIIEKSTGRRPQGWISPRSTPSLRTPRLLAEAGFAWHGDTLNDDLPYLVKFREGSIIAFPNNTEVNDLPLYMRHGNSPRVMVEIFQDWLESARQPEAGLVRMDPAIHAHVFGRQPGLSMYERIVEICRDSDDIWIGTRSEAVSDIRAAMGVE</sequence>
<gene>
    <name evidence="6" type="ORF">ABID37_004959</name>
</gene>
<evidence type="ECO:0000256" key="4">
    <source>
        <dbReference type="ARBA" id="ARBA00032976"/>
    </source>
</evidence>
<dbReference type="RefSeq" id="WP_354199630.1">
    <property type="nucleotide sequence ID" value="NZ_JBEPML010000028.1"/>
</dbReference>
<protein>
    <recommendedName>
        <fullName evidence="3">Chitooligosaccharide deacetylase</fullName>
    </recommendedName>
    <alternativeName>
        <fullName evidence="4">Nodulation protein B</fullName>
    </alternativeName>
</protein>
<dbReference type="InterPro" id="IPR002509">
    <property type="entry name" value="NODB_dom"/>
</dbReference>
<dbReference type="SUPFAM" id="SSF88713">
    <property type="entry name" value="Glycoside hydrolase/deacetylase"/>
    <property type="match status" value="1"/>
</dbReference>
<evidence type="ECO:0000313" key="6">
    <source>
        <dbReference type="EMBL" id="MET3794719.1"/>
    </source>
</evidence>
<dbReference type="InterPro" id="IPR011330">
    <property type="entry name" value="Glyco_hydro/deAcase_b/a-brl"/>
</dbReference>
<comment type="caution">
    <text evidence="6">The sequence shown here is derived from an EMBL/GenBank/DDBJ whole genome shotgun (WGS) entry which is preliminary data.</text>
</comment>
<name>A0ABV2N7C9_9HYPH</name>
<evidence type="ECO:0000256" key="2">
    <source>
        <dbReference type="ARBA" id="ARBA00010973"/>
    </source>
</evidence>
<reference evidence="6 7" key="1">
    <citation type="submission" date="2024-06" db="EMBL/GenBank/DDBJ databases">
        <title>Genomic Encyclopedia of Type Strains, Phase IV (KMG-IV): sequencing the most valuable type-strain genomes for metagenomic binning, comparative biology and taxonomic classification.</title>
        <authorList>
            <person name="Goeker M."/>
        </authorList>
    </citation>
    <scope>NUCLEOTIDE SEQUENCE [LARGE SCALE GENOMIC DNA]</scope>
    <source>
        <strain evidence="6 7">DSM 27865</strain>
    </source>
</reference>
<dbReference type="EMBL" id="JBEPML010000028">
    <property type="protein sequence ID" value="MET3794719.1"/>
    <property type="molecule type" value="Genomic_DNA"/>
</dbReference>
<comment type="similarity">
    <text evidence="2">Belongs to the polysaccharide deacetylase family.</text>
</comment>
<evidence type="ECO:0000313" key="7">
    <source>
        <dbReference type="Proteomes" id="UP001549076"/>
    </source>
</evidence>
<feature type="domain" description="NodB homology" evidence="5">
    <location>
        <begin position="56"/>
        <end position="293"/>
    </location>
</feature>